<dbReference type="PANTHER" id="PTHR42951">
    <property type="entry name" value="METALLO-BETA-LACTAMASE DOMAIN-CONTAINING"/>
    <property type="match status" value="1"/>
</dbReference>
<dbReference type="SMART" id="SM00849">
    <property type="entry name" value="Lactamase_B"/>
    <property type="match status" value="1"/>
</dbReference>
<dbReference type="AlphaFoldDB" id="A0A2H3P3C2"/>
<accession>A0A2H3P3C2</accession>
<reference evidence="2 3" key="1">
    <citation type="submission" date="2017-10" db="EMBL/GenBank/DDBJ databases">
        <title>Draft genome of Longimonas halophila.</title>
        <authorList>
            <person name="Goh K.M."/>
            <person name="Shamsir M.S."/>
            <person name="Lim S.W."/>
        </authorList>
    </citation>
    <scope>NUCLEOTIDE SEQUENCE [LARGE SCALE GENOMIC DNA]</scope>
    <source>
        <strain evidence="2 3">KCTC 42399</strain>
    </source>
</reference>
<evidence type="ECO:0000313" key="2">
    <source>
        <dbReference type="EMBL" id="PEN05785.1"/>
    </source>
</evidence>
<dbReference type="SUPFAM" id="SSF56281">
    <property type="entry name" value="Metallo-hydrolase/oxidoreductase"/>
    <property type="match status" value="1"/>
</dbReference>
<dbReference type="EMBL" id="PDEP01000011">
    <property type="protein sequence ID" value="PEN05785.1"/>
    <property type="molecule type" value="Genomic_DNA"/>
</dbReference>
<dbReference type="PANTHER" id="PTHR42951:SF22">
    <property type="entry name" value="METALLO BETA-LACTAMASE SUPERFAMILY LIPOPROTEIN"/>
    <property type="match status" value="1"/>
</dbReference>
<dbReference type="InterPro" id="IPR050855">
    <property type="entry name" value="NDM-1-like"/>
</dbReference>
<comment type="caution">
    <text evidence="2">The sequence shown here is derived from an EMBL/GenBank/DDBJ whole genome shotgun (WGS) entry which is preliminary data.</text>
</comment>
<dbReference type="OrthoDB" id="9802248at2"/>
<keyword evidence="3" id="KW-1185">Reference proteome</keyword>
<dbReference type="Proteomes" id="UP000221024">
    <property type="component" value="Unassembled WGS sequence"/>
</dbReference>
<dbReference type="GO" id="GO:0016787">
    <property type="term" value="F:hydrolase activity"/>
    <property type="evidence" value="ECO:0007669"/>
    <property type="project" value="UniProtKB-KW"/>
</dbReference>
<dbReference type="InterPro" id="IPR037482">
    <property type="entry name" value="ST1585_MBL-fold"/>
</dbReference>
<feature type="domain" description="Metallo-beta-lactamase" evidence="1">
    <location>
        <begin position="27"/>
        <end position="213"/>
    </location>
</feature>
<evidence type="ECO:0000313" key="3">
    <source>
        <dbReference type="Proteomes" id="UP000221024"/>
    </source>
</evidence>
<sequence length="300" mass="32899">MLDRIHLIDTHFQAVPEAIAVFCIPHDQGALLIETGPSTVTDTVTKRLDAMGLVPSDVTDVLVTHIHLDHAGAAGWWAEQGATVHVHEVGAPHLADPSKLMKSASRIYGDDMDRLWGEMRPVPTAQLNALADGDTVTVGDVTLEALDTPGHAYHHHAYLLDGIAFTGDVAGVRLPGSMHMSPPLAPPEIDLDAWRASIDRLRARELTHIAPTHFGLFTDAEDHLDRLADRLDAVEAFTKELMTSDPTDNEIETAVTDWLRSEAEADGVEGPLWTRYETANPSWMAAMGLKRFWQKHRADA</sequence>
<proteinExistence type="predicted"/>
<gene>
    <name evidence="2" type="ORF">CRI93_11830</name>
</gene>
<dbReference type="Pfam" id="PF00753">
    <property type="entry name" value="Lactamase_B"/>
    <property type="match status" value="1"/>
</dbReference>
<dbReference type="Gene3D" id="3.60.15.10">
    <property type="entry name" value="Ribonuclease Z/Hydroxyacylglutathione hydrolase-like"/>
    <property type="match status" value="1"/>
</dbReference>
<dbReference type="CDD" id="cd07726">
    <property type="entry name" value="ST1585-like_MBL-fold"/>
    <property type="match status" value="1"/>
</dbReference>
<keyword evidence="2" id="KW-0378">Hydrolase</keyword>
<dbReference type="RefSeq" id="WP_098062847.1">
    <property type="nucleotide sequence ID" value="NZ_PDEP01000011.1"/>
</dbReference>
<dbReference type="InterPro" id="IPR036866">
    <property type="entry name" value="RibonucZ/Hydroxyglut_hydro"/>
</dbReference>
<dbReference type="InterPro" id="IPR001279">
    <property type="entry name" value="Metallo-B-lactamas"/>
</dbReference>
<protein>
    <submittedName>
        <fullName evidence="2">MBL fold metallo-hydrolase</fullName>
    </submittedName>
</protein>
<name>A0A2H3P3C2_9BACT</name>
<organism evidence="2 3">
    <name type="scientific">Longimonas halophila</name>
    <dbReference type="NCBI Taxonomy" id="1469170"/>
    <lineage>
        <taxon>Bacteria</taxon>
        <taxon>Pseudomonadati</taxon>
        <taxon>Rhodothermota</taxon>
        <taxon>Rhodothermia</taxon>
        <taxon>Rhodothermales</taxon>
        <taxon>Salisaetaceae</taxon>
        <taxon>Longimonas</taxon>
    </lineage>
</organism>
<evidence type="ECO:0000259" key="1">
    <source>
        <dbReference type="SMART" id="SM00849"/>
    </source>
</evidence>